<sequence>MASTRLATGLQKAARSVTLPLRPRIRPDVASLRAVCRADTTSFSTSASCRAQGFDGSQPGFQAAPPIEFGDGYENNSLLSRVRIVPASSSYFTAKPSFTDDFLELQSVLRKYQTLPMIEPVHAPRVAWKNLGEYKMETNEPIRIAKWRKLQKLLQRLNYIHPTLMPEEVTRVVQKYKRPINPYDRQPSPRTLDEMGRGMGVGRRKTTSAVAWLVEGEGEVLINGKSLTETFNRVHDRESAIWALKATNRVDKYNVWALIRGGGTTGRAEALTLAVARALLVHEPGLKPALRRAGCITRDPRKVERKKPGHIKARKMPTWVKR</sequence>
<dbReference type="InterPro" id="IPR014721">
    <property type="entry name" value="Ribsml_uS5_D2-typ_fold_subgr"/>
</dbReference>
<comment type="caution">
    <text evidence="6">The sequence shown here is derived from an EMBL/GenBank/DDBJ whole genome shotgun (WGS) entry which is preliminary data.</text>
</comment>
<evidence type="ECO:0000256" key="4">
    <source>
        <dbReference type="ARBA" id="ARBA00039318"/>
    </source>
</evidence>
<dbReference type="Proteomes" id="UP000190776">
    <property type="component" value="Unassembled WGS sequence"/>
</dbReference>
<dbReference type="GO" id="GO:0006412">
    <property type="term" value="P:translation"/>
    <property type="evidence" value="ECO:0007669"/>
    <property type="project" value="InterPro"/>
</dbReference>
<dbReference type="PANTHER" id="PTHR21569:SF1">
    <property type="entry name" value="SMALL RIBOSOMAL SUBUNIT PROTEIN US9M"/>
    <property type="match status" value="1"/>
</dbReference>
<dbReference type="STRING" id="420778.A0A1S8B6E0"/>
<organism evidence="6 7">
    <name type="scientific">Diplodia seriata</name>
    <dbReference type="NCBI Taxonomy" id="420778"/>
    <lineage>
        <taxon>Eukaryota</taxon>
        <taxon>Fungi</taxon>
        <taxon>Dikarya</taxon>
        <taxon>Ascomycota</taxon>
        <taxon>Pezizomycotina</taxon>
        <taxon>Dothideomycetes</taxon>
        <taxon>Dothideomycetes incertae sedis</taxon>
        <taxon>Botryosphaeriales</taxon>
        <taxon>Botryosphaeriaceae</taxon>
        <taxon>Diplodia</taxon>
    </lineage>
</organism>
<gene>
    <name evidence="6" type="ORF">BK809_0000951</name>
</gene>
<evidence type="ECO:0000313" key="6">
    <source>
        <dbReference type="EMBL" id="OMP82761.1"/>
    </source>
</evidence>
<keyword evidence="3" id="KW-0687">Ribonucleoprotein</keyword>
<comment type="similarity">
    <text evidence="1">Belongs to the universal ribosomal protein uS9 family.</text>
</comment>
<dbReference type="AlphaFoldDB" id="A0A1S8B6E0"/>
<accession>A0A1S8B6E0</accession>
<dbReference type="GO" id="GO:0003735">
    <property type="term" value="F:structural constituent of ribosome"/>
    <property type="evidence" value="ECO:0007669"/>
    <property type="project" value="InterPro"/>
</dbReference>
<evidence type="ECO:0000313" key="7">
    <source>
        <dbReference type="Proteomes" id="UP000190776"/>
    </source>
</evidence>
<dbReference type="OrthoDB" id="10254627at2759"/>
<dbReference type="EMBL" id="MSZU01000113">
    <property type="protein sequence ID" value="OMP82761.1"/>
    <property type="molecule type" value="Genomic_DNA"/>
</dbReference>
<dbReference type="PANTHER" id="PTHR21569">
    <property type="entry name" value="RIBOSOMAL PROTEIN S9"/>
    <property type="match status" value="1"/>
</dbReference>
<dbReference type="SUPFAM" id="SSF54211">
    <property type="entry name" value="Ribosomal protein S5 domain 2-like"/>
    <property type="match status" value="1"/>
</dbReference>
<protein>
    <recommendedName>
        <fullName evidence="4">Small ribosomal subunit protein uS9m</fullName>
    </recommendedName>
    <alternativeName>
        <fullName evidence="5">37S ribosomal protein S9, mitochondrial</fullName>
    </alternativeName>
</protein>
<evidence type="ECO:0000256" key="2">
    <source>
        <dbReference type="ARBA" id="ARBA00022980"/>
    </source>
</evidence>
<evidence type="ECO:0000256" key="3">
    <source>
        <dbReference type="ARBA" id="ARBA00023274"/>
    </source>
</evidence>
<name>A0A1S8B6E0_9PEZI</name>
<dbReference type="InterPro" id="IPR023035">
    <property type="entry name" value="Ribosomal_uS9_bac/plastid"/>
</dbReference>
<proteinExistence type="inferred from homology"/>
<dbReference type="GO" id="GO:0005763">
    <property type="term" value="C:mitochondrial small ribosomal subunit"/>
    <property type="evidence" value="ECO:0007669"/>
    <property type="project" value="TreeGrafter"/>
</dbReference>
<reference evidence="6 7" key="1">
    <citation type="submission" date="2017-01" db="EMBL/GenBank/DDBJ databases">
        <title>Draft genome sequence of Diplodia seriata F98.1, a fungal species involved in grapevine trunk diseases.</title>
        <authorList>
            <person name="Robert-Siegwald G."/>
            <person name="Vallet J."/>
            <person name="Abou-Mansour E."/>
            <person name="Xu J."/>
            <person name="Rey P."/>
            <person name="Bertsch C."/>
            <person name="Rego C."/>
            <person name="Larignon P."/>
            <person name="Fontaine F."/>
            <person name="Lebrun M.-H."/>
        </authorList>
    </citation>
    <scope>NUCLEOTIDE SEQUENCE [LARGE SCALE GENOMIC DNA]</scope>
    <source>
        <strain evidence="6 7">F98.1</strain>
    </source>
</reference>
<dbReference type="InterPro" id="IPR020568">
    <property type="entry name" value="Ribosomal_Su5_D2-typ_SF"/>
</dbReference>
<dbReference type="InterPro" id="IPR000754">
    <property type="entry name" value="Ribosomal_uS9"/>
</dbReference>
<dbReference type="FunFam" id="3.30.230.10:FF:000001">
    <property type="entry name" value="30S ribosomal protein S9"/>
    <property type="match status" value="1"/>
</dbReference>
<keyword evidence="2 6" id="KW-0689">Ribosomal protein</keyword>
<dbReference type="Gene3D" id="3.30.230.10">
    <property type="match status" value="1"/>
</dbReference>
<dbReference type="NCBIfam" id="NF001099">
    <property type="entry name" value="PRK00132.1"/>
    <property type="match status" value="1"/>
</dbReference>
<evidence type="ECO:0000256" key="1">
    <source>
        <dbReference type="ARBA" id="ARBA00005251"/>
    </source>
</evidence>
<dbReference type="Pfam" id="PF00380">
    <property type="entry name" value="Ribosomal_S9"/>
    <property type="match status" value="1"/>
</dbReference>
<evidence type="ECO:0000256" key="5">
    <source>
        <dbReference type="ARBA" id="ARBA00042623"/>
    </source>
</evidence>
<dbReference type="GO" id="GO:0003723">
    <property type="term" value="F:RNA binding"/>
    <property type="evidence" value="ECO:0007669"/>
    <property type="project" value="TreeGrafter"/>
</dbReference>